<protein>
    <submittedName>
        <fullName evidence="1">Uncharacterized protein</fullName>
    </submittedName>
</protein>
<keyword evidence="2" id="KW-1185">Reference proteome</keyword>
<dbReference type="AlphaFoldDB" id="A0A016WEA6"/>
<dbReference type="OrthoDB" id="5900432at2759"/>
<dbReference type="EMBL" id="JARK01000377">
    <property type="protein sequence ID" value="EYC37592.1"/>
    <property type="molecule type" value="Genomic_DNA"/>
</dbReference>
<organism evidence="1 2">
    <name type="scientific">Ancylostoma ceylanicum</name>
    <dbReference type="NCBI Taxonomy" id="53326"/>
    <lineage>
        <taxon>Eukaryota</taxon>
        <taxon>Metazoa</taxon>
        <taxon>Ecdysozoa</taxon>
        <taxon>Nematoda</taxon>
        <taxon>Chromadorea</taxon>
        <taxon>Rhabditida</taxon>
        <taxon>Rhabditina</taxon>
        <taxon>Rhabditomorpha</taxon>
        <taxon>Strongyloidea</taxon>
        <taxon>Ancylostomatidae</taxon>
        <taxon>Ancylostomatinae</taxon>
        <taxon>Ancylostoma</taxon>
    </lineage>
</organism>
<dbReference type="Proteomes" id="UP000024635">
    <property type="component" value="Unassembled WGS sequence"/>
</dbReference>
<reference evidence="2" key="1">
    <citation type="journal article" date="2015" name="Nat. Genet.">
        <title>The genome and transcriptome of the zoonotic hookworm Ancylostoma ceylanicum identify infection-specific gene families.</title>
        <authorList>
            <person name="Schwarz E.M."/>
            <person name="Hu Y."/>
            <person name="Antoshechkin I."/>
            <person name="Miller M.M."/>
            <person name="Sternberg P.W."/>
            <person name="Aroian R.V."/>
        </authorList>
    </citation>
    <scope>NUCLEOTIDE SEQUENCE</scope>
    <source>
        <strain evidence="2">HY135</strain>
    </source>
</reference>
<sequence length="114" mass="13529">MNVLSFRCRCAQTCATRSSKLLKYDYRKRFFWNYCDQRLPNKRTVCENSGCLLQGVNPKRTKNLRRKAIHNIKIRAQLEVILKSSPKKFVGNHRDIHWLRSLAYLSATRRVEQS</sequence>
<evidence type="ECO:0000313" key="2">
    <source>
        <dbReference type="Proteomes" id="UP000024635"/>
    </source>
</evidence>
<name>A0A016WEA6_9BILA</name>
<evidence type="ECO:0000313" key="1">
    <source>
        <dbReference type="EMBL" id="EYC37592.1"/>
    </source>
</evidence>
<proteinExistence type="predicted"/>
<accession>A0A016WEA6</accession>
<gene>
    <name evidence="1" type="primary">Acey_s0777.g2274</name>
    <name evidence="1" type="ORF">Y032_0777g2274</name>
</gene>
<comment type="caution">
    <text evidence="1">The sequence shown here is derived from an EMBL/GenBank/DDBJ whole genome shotgun (WGS) entry which is preliminary data.</text>
</comment>